<feature type="transmembrane region" description="Helical" evidence="12">
    <location>
        <begin position="224"/>
        <end position="242"/>
    </location>
</feature>
<evidence type="ECO:0000256" key="7">
    <source>
        <dbReference type="ARBA" id="ARBA00022679"/>
    </source>
</evidence>
<dbReference type="GO" id="GO:0005789">
    <property type="term" value="C:endoplasmic reticulum membrane"/>
    <property type="evidence" value="ECO:0007669"/>
    <property type="project" value="UniProtKB-SubCell"/>
</dbReference>
<accession>A0A0C2WZC4</accession>
<evidence type="ECO:0000256" key="12">
    <source>
        <dbReference type="RuleBase" id="RU363112"/>
    </source>
</evidence>
<keyword evidence="11 12" id="KW-0472">Membrane</keyword>
<dbReference type="GO" id="GO:0000009">
    <property type="term" value="F:alpha-1,6-mannosyltransferase activity"/>
    <property type="evidence" value="ECO:0007669"/>
    <property type="project" value="InterPro"/>
</dbReference>
<comment type="subcellular location">
    <subcellularLocation>
        <location evidence="1 12">Endoplasmic reticulum membrane</location>
        <topology evidence="1 12">Multi-pass membrane protein</topology>
    </subcellularLocation>
</comment>
<comment type="function">
    <text evidence="12">Mannosyltransferase involved in glycosylphosphatidylinositol-anchor biosynthesis.</text>
</comment>
<dbReference type="AlphaFoldDB" id="A0A0C2WZC4"/>
<keyword evidence="14" id="KW-1185">Reference proteome</keyword>
<evidence type="ECO:0000256" key="9">
    <source>
        <dbReference type="ARBA" id="ARBA00022824"/>
    </source>
</evidence>
<evidence type="ECO:0000313" key="13">
    <source>
        <dbReference type="EMBL" id="KIM31423.1"/>
    </source>
</evidence>
<evidence type="ECO:0000256" key="6">
    <source>
        <dbReference type="ARBA" id="ARBA00022676"/>
    </source>
</evidence>
<reference evidence="14" key="2">
    <citation type="submission" date="2015-01" db="EMBL/GenBank/DDBJ databases">
        <title>Evolutionary Origins and Diversification of the Mycorrhizal Mutualists.</title>
        <authorList>
            <consortium name="DOE Joint Genome Institute"/>
            <consortium name="Mycorrhizal Genomics Consortium"/>
            <person name="Kohler A."/>
            <person name="Kuo A."/>
            <person name="Nagy L.G."/>
            <person name="Floudas D."/>
            <person name="Copeland A."/>
            <person name="Barry K.W."/>
            <person name="Cichocki N."/>
            <person name="Veneault-Fourrey C."/>
            <person name="LaButti K."/>
            <person name="Lindquist E.A."/>
            <person name="Lipzen A."/>
            <person name="Lundell T."/>
            <person name="Morin E."/>
            <person name="Murat C."/>
            <person name="Riley R."/>
            <person name="Ohm R."/>
            <person name="Sun H."/>
            <person name="Tunlid A."/>
            <person name="Henrissat B."/>
            <person name="Grigoriev I.V."/>
            <person name="Hibbett D.S."/>
            <person name="Martin F."/>
        </authorList>
    </citation>
    <scope>NUCLEOTIDE SEQUENCE [LARGE SCALE GENOMIC DNA]</scope>
    <source>
        <strain evidence="14">MAFF 305830</strain>
    </source>
</reference>
<keyword evidence="5 12" id="KW-0337">GPI-anchor biosynthesis</keyword>
<evidence type="ECO:0000256" key="8">
    <source>
        <dbReference type="ARBA" id="ARBA00022692"/>
    </source>
</evidence>
<proteinExistence type="inferred from homology"/>
<dbReference type="HOGENOM" id="CLU_029048_1_0_1"/>
<dbReference type="EMBL" id="KN824282">
    <property type="protein sequence ID" value="KIM31423.1"/>
    <property type="molecule type" value="Genomic_DNA"/>
</dbReference>
<feature type="transmembrane region" description="Helical" evidence="12">
    <location>
        <begin position="335"/>
        <end position="357"/>
    </location>
</feature>
<dbReference type="EC" id="2.4.1.-" evidence="12"/>
<sequence>MFHFLEIAQRGYTYEHLYAFFPGVPTVMRISSFIFDYGTISSMLWGSWIAVFGCYTLATLYELTLVHTSSHELAMLATACSILSTSPPTLLHAPYTEPFFAFFSFKGMLYCARSRWKSASIMFALACTFRANGILLVGYIAWGMIWEPLSQSGTVRLKSLLMTIILSCLIISPVILHQAAAYFQFCVGEDTPDWCQRRLPLIYSHVQAKYWDVGLFRYWTPSQIPNFLLAAPSLSLLMWAGWSQMSSRGWCHLTNFGRAASFSPKDRSGKGSESSTQADEPLFVSESMTPHAIHTLVLCLILLFASHTQIVLRLSSSLPFTYWAAARLWIEKPQYARWWTAWSVLWGATSLGTWGLFLPPA</sequence>
<feature type="transmembrane region" description="Helical" evidence="12">
    <location>
        <begin position="123"/>
        <end position="145"/>
    </location>
</feature>
<comment type="similarity">
    <text evidence="3 12">Belongs to the PIGV family.</text>
</comment>
<dbReference type="STRING" id="933852.A0A0C2WZC4"/>
<dbReference type="GO" id="GO:0031501">
    <property type="term" value="C:mannosyltransferase complex"/>
    <property type="evidence" value="ECO:0007669"/>
    <property type="project" value="TreeGrafter"/>
</dbReference>
<evidence type="ECO:0000256" key="11">
    <source>
        <dbReference type="ARBA" id="ARBA00023136"/>
    </source>
</evidence>
<keyword evidence="7 12" id="KW-0808">Transferase</keyword>
<dbReference type="PANTHER" id="PTHR12468">
    <property type="entry name" value="GPI MANNOSYLTRANSFERASE 2"/>
    <property type="match status" value="1"/>
</dbReference>
<comment type="pathway">
    <text evidence="2 12">Glycolipid biosynthesis; glycosylphosphatidylinositol-anchor biosynthesis.</text>
</comment>
<evidence type="ECO:0000313" key="14">
    <source>
        <dbReference type="Proteomes" id="UP000054097"/>
    </source>
</evidence>
<evidence type="ECO:0000256" key="10">
    <source>
        <dbReference type="ARBA" id="ARBA00022989"/>
    </source>
</evidence>
<evidence type="ECO:0000256" key="1">
    <source>
        <dbReference type="ARBA" id="ARBA00004477"/>
    </source>
</evidence>
<reference evidence="13 14" key="1">
    <citation type="submission" date="2014-04" db="EMBL/GenBank/DDBJ databases">
        <authorList>
            <consortium name="DOE Joint Genome Institute"/>
            <person name="Kuo A."/>
            <person name="Zuccaro A."/>
            <person name="Kohler A."/>
            <person name="Nagy L.G."/>
            <person name="Floudas D."/>
            <person name="Copeland A."/>
            <person name="Barry K.W."/>
            <person name="Cichocki N."/>
            <person name="Veneault-Fourrey C."/>
            <person name="LaButti K."/>
            <person name="Lindquist E.A."/>
            <person name="Lipzen A."/>
            <person name="Lundell T."/>
            <person name="Morin E."/>
            <person name="Murat C."/>
            <person name="Sun H."/>
            <person name="Tunlid A."/>
            <person name="Henrissat B."/>
            <person name="Grigoriev I.V."/>
            <person name="Hibbett D.S."/>
            <person name="Martin F."/>
            <person name="Nordberg H.P."/>
            <person name="Cantor M.N."/>
            <person name="Hua S.X."/>
        </authorList>
    </citation>
    <scope>NUCLEOTIDE SEQUENCE [LARGE SCALE GENOMIC DNA]</scope>
    <source>
        <strain evidence="13 14">MAFF 305830</strain>
    </source>
</reference>
<dbReference type="PANTHER" id="PTHR12468:SF2">
    <property type="entry name" value="GPI MANNOSYLTRANSFERASE 2"/>
    <property type="match status" value="1"/>
</dbReference>
<organism evidence="13 14">
    <name type="scientific">Serendipita vermifera MAFF 305830</name>
    <dbReference type="NCBI Taxonomy" id="933852"/>
    <lineage>
        <taxon>Eukaryota</taxon>
        <taxon>Fungi</taxon>
        <taxon>Dikarya</taxon>
        <taxon>Basidiomycota</taxon>
        <taxon>Agaricomycotina</taxon>
        <taxon>Agaricomycetes</taxon>
        <taxon>Sebacinales</taxon>
        <taxon>Serendipitaceae</taxon>
        <taxon>Serendipita</taxon>
    </lineage>
</organism>
<name>A0A0C2WZC4_SERVB</name>
<evidence type="ECO:0000256" key="3">
    <source>
        <dbReference type="ARBA" id="ARBA00008698"/>
    </source>
</evidence>
<dbReference type="Proteomes" id="UP000054097">
    <property type="component" value="Unassembled WGS sequence"/>
</dbReference>
<dbReference type="GO" id="GO:0004376">
    <property type="term" value="F:GPI mannosyltransferase activity"/>
    <property type="evidence" value="ECO:0007669"/>
    <property type="project" value="InterPro"/>
</dbReference>
<keyword evidence="8 12" id="KW-0812">Transmembrane</keyword>
<dbReference type="Pfam" id="PF04188">
    <property type="entry name" value="Mannosyl_trans2"/>
    <property type="match status" value="1"/>
</dbReference>
<comment type="caution">
    <text evidence="12">Lacks conserved residue(s) required for the propagation of feature annotation.</text>
</comment>
<keyword evidence="9 12" id="KW-0256">Endoplasmic reticulum</keyword>
<dbReference type="OrthoDB" id="10252502at2759"/>
<feature type="transmembrane region" description="Helical" evidence="12">
    <location>
        <begin position="157"/>
        <end position="176"/>
    </location>
</feature>
<evidence type="ECO:0000256" key="4">
    <source>
        <dbReference type="ARBA" id="ARBA00013795"/>
    </source>
</evidence>
<keyword evidence="10 12" id="KW-1133">Transmembrane helix</keyword>
<dbReference type="GO" id="GO:0006506">
    <property type="term" value="P:GPI anchor biosynthetic process"/>
    <property type="evidence" value="ECO:0007669"/>
    <property type="project" value="UniProtKB-UniPathway"/>
</dbReference>
<evidence type="ECO:0000256" key="2">
    <source>
        <dbReference type="ARBA" id="ARBA00004687"/>
    </source>
</evidence>
<evidence type="ECO:0000256" key="5">
    <source>
        <dbReference type="ARBA" id="ARBA00022502"/>
    </source>
</evidence>
<feature type="transmembrane region" description="Helical" evidence="12">
    <location>
        <begin position="43"/>
        <end position="61"/>
    </location>
</feature>
<dbReference type="UniPathway" id="UPA00196"/>
<keyword evidence="6 12" id="KW-0328">Glycosyltransferase</keyword>
<protein>
    <recommendedName>
        <fullName evidence="4 12">GPI mannosyltransferase 2</fullName>
        <ecNumber evidence="12">2.4.1.-</ecNumber>
    </recommendedName>
</protein>
<dbReference type="InterPro" id="IPR007315">
    <property type="entry name" value="PIG-V/Gpi18"/>
</dbReference>
<feature type="transmembrane region" description="Helical" evidence="12">
    <location>
        <begin position="292"/>
        <end position="314"/>
    </location>
</feature>
<gene>
    <name evidence="13" type="ORF">M408DRAFT_21459</name>
</gene>